<dbReference type="Pfam" id="PF00822">
    <property type="entry name" value="PMP22_Claudin"/>
    <property type="match status" value="1"/>
</dbReference>
<evidence type="ECO:0000256" key="1">
    <source>
        <dbReference type="ARBA" id="ARBA00004141"/>
    </source>
</evidence>
<dbReference type="Gene3D" id="1.20.140.150">
    <property type="match status" value="1"/>
</dbReference>
<keyword evidence="2 5" id="KW-0812">Transmembrane</keyword>
<reference evidence="6 7" key="1">
    <citation type="submission" date="2019-01" db="EMBL/GenBank/DDBJ databases">
        <title>A draft genome assembly of the solar-powered sea slug Elysia chlorotica.</title>
        <authorList>
            <person name="Cai H."/>
            <person name="Li Q."/>
            <person name="Fang X."/>
            <person name="Li J."/>
            <person name="Curtis N.E."/>
            <person name="Altenburger A."/>
            <person name="Shibata T."/>
            <person name="Feng M."/>
            <person name="Maeda T."/>
            <person name="Schwartz J.A."/>
            <person name="Shigenobu S."/>
            <person name="Lundholm N."/>
            <person name="Nishiyama T."/>
            <person name="Yang H."/>
            <person name="Hasebe M."/>
            <person name="Li S."/>
            <person name="Pierce S.K."/>
            <person name="Wang J."/>
        </authorList>
    </citation>
    <scope>NUCLEOTIDE SEQUENCE [LARGE SCALE GENOMIC DNA]</scope>
    <source>
        <strain evidence="6">EC2010</strain>
        <tissue evidence="6">Whole organism of an adult</tissue>
    </source>
</reference>
<dbReference type="AlphaFoldDB" id="A0A433T3E2"/>
<dbReference type="STRING" id="188477.A0A433T3E2"/>
<keyword evidence="3 5" id="KW-1133">Transmembrane helix</keyword>
<gene>
    <name evidence="6" type="ORF">EGW08_016151</name>
</gene>
<accession>A0A433T3E2</accession>
<feature type="transmembrane region" description="Helical" evidence="5">
    <location>
        <begin position="75"/>
        <end position="99"/>
    </location>
</feature>
<sequence length="171" mass="19005">MGNIFRSASIFLKIAFACAALGLLLFVIGFATTSWTIVRPRSYQDTDYGLWEYKHCNGRSCSTYTYKGLNDYHRAIQAMECLALIGFSLGLLTLLLYMCMDSFRRRDFMQAATAFIFAGLVFACIGFGLFGTKDNRENHHPGDIGWSMGIAIAGSVLYGVSGFCLVLQLVR</sequence>
<evidence type="ECO:0000256" key="5">
    <source>
        <dbReference type="SAM" id="Phobius"/>
    </source>
</evidence>
<feature type="transmembrane region" description="Helical" evidence="5">
    <location>
        <begin position="111"/>
        <end position="132"/>
    </location>
</feature>
<dbReference type="Proteomes" id="UP000271974">
    <property type="component" value="Unassembled WGS sequence"/>
</dbReference>
<dbReference type="OrthoDB" id="6149483at2759"/>
<keyword evidence="4 5" id="KW-0472">Membrane</keyword>
<keyword evidence="7" id="KW-1185">Reference proteome</keyword>
<dbReference type="GO" id="GO:0005886">
    <property type="term" value="C:plasma membrane"/>
    <property type="evidence" value="ECO:0007669"/>
    <property type="project" value="TreeGrafter"/>
</dbReference>
<comment type="subcellular location">
    <subcellularLocation>
        <location evidence="1">Membrane</location>
        <topology evidence="1">Multi-pass membrane protein</topology>
    </subcellularLocation>
</comment>
<feature type="transmembrane region" description="Helical" evidence="5">
    <location>
        <begin position="12"/>
        <end position="38"/>
    </location>
</feature>
<organism evidence="6 7">
    <name type="scientific">Elysia chlorotica</name>
    <name type="common">Eastern emerald elysia</name>
    <name type="synonym">Sea slug</name>
    <dbReference type="NCBI Taxonomy" id="188477"/>
    <lineage>
        <taxon>Eukaryota</taxon>
        <taxon>Metazoa</taxon>
        <taxon>Spiralia</taxon>
        <taxon>Lophotrochozoa</taxon>
        <taxon>Mollusca</taxon>
        <taxon>Gastropoda</taxon>
        <taxon>Heterobranchia</taxon>
        <taxon>Euthyneura</taxon>
        <taxon>Panpulmonata</taxon>
        <taxon>Sacoglossa</taxon>
        <taxon>Placobranchoidea</taxon>
        <taxon>Plakobranchidae</taxon>
        <taxon>Elysia</taxon>
    </lineage>
</organism>
<dbReference type="PANTHER" id="PTHR10671:SF108">
    <property type="entry name" value="CLAUDIN FAMILY PROTEIN-RELATED"/>
    <property type="match status" value="1"/>
</dbReference>
<dbReference type="PANTHER" id="PTHR10671">
    <property type="entry name" value="EPITHELIAL MEMBRANE PROTEIN-RELATED"/>
    <property type="match status" value="1"/>
</dbReference>
<evidence type="ECO:0000256" key="4">
    <source>
        <dbReference type="ARBA" id="ARBA00023136"/>
    </source>
</evidence>
<dbReference type="InterPro" id="IPR050579">
    <property type="entry name" value="PMP-22/EMP/MP20-like"/>
</dbReference>
<evidence type="ECO:0000313" key="7">
    <source>
        <dbReference type="Proteomes" id="UP000271974"/>
    </source>
</evidence>
<proteinExistence type="predicted"/>
<comment type="caution">
    <text evidence="6">The sequence shown here is derived from an EMBL/GenBank/DDBJ whole genome shotgun (WGS) entry which is preliminary data.</text>
</comment>
<feature type="transmembrane region" description="Helical" evidence="5">
    <location>
        <begin position="144"/>
        <end position="170"/>
    </location>
</feature>
<name>A0A433T3E2_ELYCH</name>
<dbReference type="EMBL" id="RQTK01000688">
    <property type="protein sequence ID" value="RUS76077.1"/>
    <property type="molecule type" value="Genomic_DNA"/>
</dbReference>
<dbReference type="InterPro" id="IPR004031">
    <property type="entry name" value="PMP22/EMP/MP20/Claudin"/>
</dbReference>
<evidence type="ECO:0008006" key="8">
    <source>
        <dbReference type="Google" id="ProtNLM"/>
    </source>
</evidence>
<evidence type="ECO:0000256" key="2">
    <source>
        <dbReference type="ARBA" id="ARBA00022692"/>
    </source>
</evidence>
<evidence type="ECO:0000256" key="3">
    <source>
        <dbReference type="ARBA" id="ARBA00022989"/>
    </source>
</evidence>
<protein>
    <recommendedName>
        <fullName evidence="8">MARVEL domain-containing protein</fullName>
    </recommendedName>
</protein>
<evidence type="ECO:0000313" key="6">
    <source>
        <dbReference type="EMBL" id="RUS76077.1"/>
    </source>
</evidence>